<comment type="caution">
    <text evidence="1">The sequence shown here is derived from an EMBL/GenBank/DDBJ whole genome shotgun (WGS) entry which is preliminary data.</text>
</comment>
<dbReference type="EMBL" id="CM042011">
    <property type="protein sequence ID" value="KAI3768379.1"/>
    <property type="molecule type" value="Genomic_DNA"/>
</dbReference>
<reference evidence="2" key="1">
    <citation type="journal article" date="2022" name="Mol. Ecol. Resour.">
        <title>The genomes of chicory, endive, great burdock and yacon provide insights into Asteraceae palaeo-polyploidization history and plant inulin production.</title>
        <authorList>
            <person name="Fan W."/>
            <person name="Wang S."/>
            <person name="Wang H."/>
            <person name="Wang A."/>
            <person name="Jiang F."/>
            <person name="Liu H."/>
            <person name="Zhao H."/>
            <person name="Xu D."/>
            <person name="Zhang Y."/>
        </authorList>
    </citation>
    <scope>NUCLEOTIDE SEQUENCE [LARGE SCALE GENOMIC DNA]</scope>
    <source>
        <strain evidence="2">cv. Punajuju</strain>
    </source>
</reference>
<protein>
    <submittedName>
        <fullName evidence="1">Uncharacterized protein</fullName>
    </submittedName>
</protein>
<keyword evidence="2" id="KW-1185">Reference proteome</keyword>
<sequence length="309" mass="33404">MKMSHASSLSLSLSPSVSRILSISSAISPSLCLHINPEKPSVPDITIDANYKGVRKRKWVSKIILPNSRERIWLGSYNTPDIPGLTSLPPSEIQTAAARFVNSQPAPPFNCTTTEDNSSSSSSSMIPLRPLSLTRPSKRIGSTTDANPPASGDWLHPPLHSTATSSGVALDPSLLPPAIGSTLLPPATASGPPLHPPLHSTATSRILFDYQDCSVFFKSLEHNLYLSLEHPRAKKGMLQLMRNALHEKNVAAEVYVGMRYWHPFTGEAIEQFKTSEAMVDHVKTDANGGPQTSNSPLKKLEKDGSTTRG</sequence>
<proteinExistence type="predicted"/>
<reference evidence="1 2" key="2">
    <citation type="journal article" date="2022" name="Mol. Ecol. Resour.">
        <title>The genomes of chicory, endive, great burdock and yacon provide insights into Asteraceae paleo-polyploidization history and plant inulin production.</title>
        <authorList>
            <person name="Fan W."/>
            <person name="Wang S."/>
            <person name="Wang H."/>
            <person name="Wang A."/>
            <person name="Jiang F."/>
            <person name="Liu H."/>
            <person name="Zhao H."/>
            <person name="Xu D."/>
            <person name="Zhang Y."/>
        </authorList>
    </citation>
    <scope>NUCLEOTIDE SEQUENCE [LARGE SCALE GENOMIC DNA]</scope>
    <source>
        <strain evidence="2">cv. Punajuju</strain>
        <tissue evidence="1">Leaves</tissue>
    </source>
</reference>
<dbReference type="Proteomes" id="UP001055811">
    <property type="component" value="Linkage Group LG03"/>
</dbReference>
<name>A0ACB9FB92_CICIN</name>
<evidence type="ECO:0000313" key="2">
    <source>
        <dbReference type="Proteomes" id="UP001055811"/>
    </source>
</evidence>
<accession>A0ACB9FB92</accession>
<organism evidence="1 2">
    <name type="scientific">Cichorium intybus</name>
    <name type="common">Chicory</name>
    <dbReference type="NCBI Taxonomy" id="13427"/>
    <lineage>
        <taxon>Eukaryota</taxon>
        <taxon>Viridiplantae</taxon>
        <taxon>Streptophyta</taxon>
        <taxon>Embryophyta</taxon>
        <taxon>Tracheophyta</taxon>
        <taxon>Spermatophyta</taxon>
        <taxon>Magnoliopsida</taxon>
        <taxon>eudicotyledons</taxon>
        <taxon>Gunneridae</taxon>
        <taxon>Pentapetalae</taxon>
        <taxon>asterids</taxon>
        <taxon>campanulids</taxon>
        <taxon>Asterales</taxon>
        <taxon>Asteraceae</taxon>
        <taxon>Cichorioideae</taxon>
        <taxon>Cichorieae</taxon>
        <taxon>Cichoriinae</taxon>
        <taxon>Cichorium</taxon>
    </lineage>
</organism>
<evidence type="ECO:0000313" key="1">
    <source>
        <dbReference type="EMBL" id="KAI3768379.1"/>
    </source>
</evidence>
<gene>
    <name evidence="1" type="ORF">L2E82_19006</name>
</gene>